<keyword evidence="4" id="KW-1185">Reference proteome</keyword>
<dbReference type="InterPro" id="IPR024983">
    <property type="entry name" value="CHAT_dom"/>
</dbReference>
<dbReference type="Pfam" id="PF12770">
    <property type="entry name" value="CHAT"/>
    <property type="match status" value="1"/>
</dbReference>
<keyword evidence="3" id="KW-0614">Plasmid</keyword>
<dbReference type="KEGG" id="npu:Npun_AR072"/>
<gene>
    <name evidence="3" type="ordered locus">Npun_AR072</name>
</gene>
<accession>B2JAK0</accession>
<geneLocation type="plasmid" evidence="3 4">
    <name>pNPUN01</name>
</geneLocation>
<dbReference type="PhylomeDB" id="B2JAK0"/>
<reference evidence="4" key="1">
    <citation type="submission" date="2008-04" db="EMBL/GenBank/DDBJ databases">
        <title>Complete sequence of plasmid 1 of Nostoc punctiforme ATCC 29133.</title>
        <authorList>
            <consortium name="US DOE Joint Genome Institute"/>
            <person name="Copeland A."/>
            <person name="Lucas S."/>
            <person name="Lapidus A."/>
            <person name="Glavina del Rio T."/>
            <person name="Dalin E."/>
            <person name="Tice H."/>
            <person name="Pitluck S."/>
            <person name="Chain P."/>
            <person name="Malfatti S."/>
            <person name="Shin M."/>
            <person name="Vergez L."/>
            <person name="Schmutz J."/>
            <person name="Larimer F."/>
            <person name="Land M."/>
            <person name="Hauser L."/>
            <person name="Kyrpides N."/>
            <person name="Kim E."/>
            <person name="Meeks J.C."/>
            <person name="Elhai J."/>
            <person name="Campbell E.L."/>
            <person name="Thiel T."/>
            <person name="Longmire J."/>
            <person name="Potts M."/>
            <person name="Atlas R."/>
        </authorList>
    </citation>
    <scope>NUCLEOTIDE SEQUENCE [LARGE SCALE GENOMIC DNA]</scope>
    <source>
        <strain evidence="4">ATCC 29133 / PCC 73102</strain>
        <plasmid evidence="4">Plasmid pNPUN01</plasmid>
    </source>
</reference>
<dbReference type="RefSeq" id="WP_012412975.1">
    <property type="nucleotide sequence ID" value="NC_010631.1"/>
</dbReference>
<dbReference type="HOGENOM" id="CLU_339146_0_0_3"/>
<feature type="domain" description="CHAT" evidence="2">
    <location>
        <begin position="529"/>
        <end position="830"/>
    </location>
</feature>
<dbReference type="Proteomes" id="UP000001191">
    <property type="component" value="Plasmid pNPUN01"/>
</dbReference>
<dbReference type="EnsemblBacteria" id="ACC84954">
    <property type="protein sequence ID" value="ACC84954"/>
    <property type="gene ID" value="Npun_AR072"/>
</dbReference>
<feature type="chain" id="PRO_5002779427" description="CHAT domain-containing protein" evidence="1">
    <location>
        <begin position="23"/>
        <end position="838"/>
    </location>
</feature>
<dbReference type="AlphaFoldDB" id="B2JAK0"/>
<sequence length="838" mass="95302">MKTNKILLVAIFSVTSSIFLCFDDVFGQSKSYNIVNNVDVKINKPHEPKIAQSITPQTNQRLINELQELVRRNKKGIVLIQNQEEAHVFIAESISELVIIDLENPHLMRILEEDRKLRKISASDLLTIAREVGGIGVKKRTEENYKKAYNFYRFALLVATYYQDTKGIDVVSTNIWYLLQELNYHKRGKAVALRLQQDELRQQNQAGQDLAPIQRLVSEDSKALLLRLKQIKEKLPLTNKDEQIYLLLLIHRLAALASNNSERIASLNQMVSLAQNPEQERILLKAIIDEFAQTSILEVFAAEGMIVEKDLSLKQFKQIWQLYLKYRKNLDQVEPSQFLPRLNFALLNFQYLRSNTVRAGGSFGHRSSYIVSEFLQPIGRDLVFIFGKAGYHQEAMQISEEIRSRALVDWMGRTHPNSRLSLNPSMSGSVGEVYPASYDETILTAKRINAPLLIYSKDQYGYSVWLLGENGEFFNSRIENPDKVIDRILQQLPYASNDKDINALQGASRSIFQVTQKSELSNEDLDIELNKLYKILLPQVIQEGLIQLKANRIAIVTDNTLDFIPFSALRTNDGQYLIEKYEIFYLPSVTAQLLIEDDERVSNVQLPDINNNETQRNIFLIGNPLFSNPYTVIFNGRKHQLNFSRLPGTETEVKSIAELLNVKPILGKDANLKVLLDSINQTTFFDIPIPQKLPLLHIASHGILFSEAPEESFVALSEGKITARFLYENDPGVRFEMVILSSCQTALGVSHPDSTIGLSNAFLVAGANTVGSTLWQISDNATVDLMMEFYKELLQGKNVATALRQAQIKMIKNPKWRHPHYWASFKIIGSTNNPLISK</sequence>
<proteinExistence type="predicted"/>
<keyword evidence="1" id="KW-0732">Signal</keyword>
<evidence type="ECO:0000259" key="2">
    <source>
        <dbReference type="Pfam" id="PF12770"/>
    </source>
</evidence>
<protein>
    <recommendedName>
        <fullName evidence="2">CHAT domain-containing protein</fullName>
    </recommendedName>
</protein>
<organism evidence="3 4">
    <name type="scientific">Nostoc punctiforme (strain ATCC 29133 / PCC 73102)</name>
    <dbReference type="NCBI Taxonomy" id="63737"/>
    <lineage>
        <taxon>Bacteria</taxon>
        <taxon>Bacillati</taxon>
        <taxon>Cyanobacteriota</taxon>
        <taxon>Cyanophyceae</taxon>
        <taxon>Nostocales</taxon>
        <taxon>Nostocaceae</taxon>
        <taxon>Nostoc</taxon>
    </lineage>
</organism>
<name>B2JAK0_NOSP7</name>
<dbReference type="OrthoDB" id="434769at2"/>
<evidence type="ECO:0000313" key="4">
    <source>
        <dbReference type="Proteomes" id="UP000001191"/>
    </source>
</evidence>
<feature type="signal peptide" evidence="1">
    <location>
        <begin position="1"/>
        <end position="22"/>
    </location>
</feature>
<evidence type="ECO:0000256" key="1">
    <source>
        <dbReference type="SAM" id="SignalP"/>
    </source>
</evidence>
<evidence type="ECO:0000313" key="3">
    <source>
        <dbReference type="EMBL" id="ACC84954.1"/>
    </source>
</evidence>
<dbReference type="EMBL" id="CP001038">
    <property type="protein sequence ID" value="ACC84954.1"/>
    <property type="molecule type" value="Genomic_DNA"/>
</dbReference>
<dbReference type="PANTHER" id="PTHR10098">
    <property type="entry name" value="RAPSYN-RELATED"/>
    <property type="match status" value="1"/>
</dbReference>